<evidence type="ECO:0000313" key="4">
    <source>
        <dbReference type="Proteomes" id="UP001163255"/>
    </source>
</evidence>
<reference evidence="3" key="1">
    <citation type="submission" date="2022-10" db="EMBL/GenBank/DDBJ databases">
        <title>Completed Genome Sequence of two octocoral isolated bacterium, Endozoicomonas euniceicola EF212T and Endozoicomonas gorgoniicola PS125T.</title>
        <authorList>
            <person name="Chiou Y.-J."/>
            <person name="Chen Y.-H."/>
        </authorList>
    </citation>
    <scope>NUCLEOTIDE SEQUENCE</scope>
    <source>
        <strain evidence="3">EF212</strain>
    </source>
</reference>
<feature type="region of interest" description="Disordered" evidence="2">
    <location>
        <begin position="183"/>
        <end position="249"/>
    </location>
</feature>
<dbReference type="InterPro" id="IPR002110">
    <property type="entry name" value="Ankyrin_rpt"/>
</dbReference>
<feature type="compositionally biased region" description="Basic and acidic residues" evidence="2">
    <location>
        <begin position="227"/>
        <end position="238"/>
    </location>
</feature>
<evidence type="ECO:0000313" key="3">
    <source>
        <dbReference type="EMBL" id="UYM14037.1"/>
    </source>
</evidence>
<name>A0ABY6GMU7_9GAMM</name>
<evidence type="ECO:0000256" key="1">
    <source>
        <dbReference type="PROSITE-ProRule" id="PRU00023"/>
    </source>
</evidence>
<feature type="compositionally biased region" description="Low complexity" evidence="2">
    <location>
        <begin position="206"/>
        <end position="215"/>
    </location>
</feature>
<proteinExistence type="predicted"/>
<evidence type="ECO:0008006" key="5">
    <source>
        <dbReference type="Google" id="ProtNLM"/>
    </source>
</evidence>
<dbReference type="PROSITE" id="PS50088">
    <property type="entry name" value="ANK_REPEAT"/>
    <property type="match status" value="1"/>
</dbReference>
<feature type="compositionally biased region" description="Gly residues" evidence="2">
    <location>
        <begin position="184"/>
        <end position="199"/>
    </location>
</feature>
<dbReference type="Gene3D" id="1.25.40.20">
    <property type="entry name" value="Ankyrin repeat-containing domain"/>
    <property type="match status" value="1"/>
</dbReference>
<accession>A0ABY6GMU7</accession>
<keyword evidence="1" id="KW-0040">ANK repeat</keyword>
<organism evidence="3 4">
    <name type="scientific">Endozoicomonas euniceicola</name>
    <dbReference type="NCBI Taxonomy" id="1234143"/>
    <lineage>
        <taxon>Bacteria</taxon>
        <taxon>Pseudomonadati</taxon>
        <taxon>Pseudomonadota</taxon>
        <taxon>Gammaproteobacteria</taxon>
        <taxon>Oceanospirillales</taxon>
        <taxon>Endozoicomonadaceae</taxon>
        <taxon>Endozoicomonas</taxon>
    </lineage>
</organism>
<sequence length="765" mass="84548">MPEVLHQVIARMLRYKDQRKQLLAELNWFMDKETGQPPSLVARILNELEELPPDELLLKRSLAEQLVPAYEAYLRQEAGWVVEKEQPGNSGWTYFSVLKQLAGLLSRRNAREKVLNILWGSEGRRLTMLPVGAMSTVRMAALLSAQIREISQRIMVYLAPEPVVDGADTNESLIAHEALVRQAAGGGEEGQPTASGGGQITSVSLSSASASGSSGAERRGSGGQGGRGEDRNDDDRDNQASGSNQGSVISGLTCDECQHELTEADFQNLASKGQSGPAICLRCENAKELSTSPAQDSVYLDLDGTVEDECSSGNLKVDSPTPRRSLIRSFFRRSNWVDRREIIRAIESTLLDNTSSYRCSFLLDRAMKKNIRINLPLLKKIPVQIPTQSGVVTEENIVKWFISGFDGKWLMAKAAADDVYKVLTQRLIGHGVKVNFKYNRLSPLHIALKNLPKAKESALLLLDSGADVNTKIKEPIHVERWYHYDSDTRIVLSKYFGEEPRLYPVVRDEYDNSYYLLTHSLALVTKKSDYQILEKMLESNLNLDVNLSRPFYNTCLKGDYQSFLLLKDAAGKQALARIKKSENKHSLFFILCSKVIESKKDSPDFIKAIADFLEFNLVESHRRSDLSMLANSLYGEFHDQWELTHKACSFGALNILVFLLEHEYFRDNINERLEGKTALDCAVAHGKTACAEAIEKNCGVRSLGRITSTASSSKKTSSYLDGGSSKDAFVPSFFGGVIFGDFSGGGCSGGFSDGGCGFSDGGCGF</sequence>
<protein>
    <recommendedName>
        <fullName evidence="5">Ankyrin repeat protein</fullName>
    </recommendedName>
</protein>
<dbReference type="EMBL" id="CP103300">
    <property type="protein sequence ID" value="UYM14037.1"/>
    <property type="molecule type" value="Genomic_DNA"/>
</dbReference>
<evidence type="ECO:0000256" key="2">
    <source>
        <dbReference type="SAM" id="MobiDB-lite"/>
    </source>
</evidence>
<dbReference type="InterPro" id="IPR036770">
    <property type="entry name" value="Ankyrin_rpt-contain_sf"/>
</dbReference>
<keyword evidence="4" id="KW-1185">Reference proteome</keyword>
<dbReference type="RefSeq" id="WP_262595437.1">
    <property type="nucleotide sequence ID" value="NZ_CP103300.1"/>
</dbReference>
<feature type="repeat" description="ANK" evidence="1">
    <location>
        <begin position="439"/>
        <end position="473"/>
    </location>
</feature>
<dbReference type="SUPFAM" id="SSF48403">
    <property type="entry name" value="Ankyrin repeat"/>
    <property type="match status" value="1"/>
</dbReference>
<dbReference type="SMART" id="SM00248">
    <property type="entry name" value="ANK"/>
    <property type="match status" value="3"/>
</dbReference>
<dbReference type="Proteomes" id="UP001163255">
    <property type="component" value="Chromosome"/>
</dbReference>
<gene>
    <name evidence="3" type="ORF">NX720_14065</name>
</gene>